<dbReference type="EMBL" id="LAZR01044536">
    <property type="protein sequence ID" value="KKL04403.1"/>
    <property type="molecule type" value="Genomic_DNA"/>
</dbReference>
<feature type="region of interest" description="Disordered" evidence="1">
    <location>
        <begin position="419"/>
        <end position="460"/>
    </location>
</feature>
<evidence type="ECO:0000256" key="1">
    <source>
        <dbReference type="SAM" id="MobiDB-lite"/>
    </source>
</evidence>
<feature type="region of interest" description="Disordered" evidence="1">
    <location>
        <begin position="202"/>
        <end position="231"/>
    </location>
</feature>
<feature type="compositionally biased region" description="Basic and acidic residues" evidence="1">
    <location>
        <begin position="211"/>
        <end position="220"/>
    </location>
</feature>
<proteinExistence type="predicted"/>
<gene>
    <name evidence="2" type="ORF">LCGC14_2616410</name>
</gene>
<sequence length="460" mass="50746">ELMFDQNIPAEAIVKIDIYNRGYQRKDDRLVETIERSGEKSKQLFVAIGITDEDSYSILGPSGFDIMEFYQPTGNVERGGPGSGHFEHEGRPGDVGGSQPSNGDEVDFQGRPIESDRQIRGGNLTADEVAIFDLSLEHPGGLFDAADVDEDALKTLYRAGLVKQLSRAFKSSPITYKLTGEGSEVKTQLYRVRIRIAREQGVERGGPGSGHYDHEGRRGEIGGSLPSGETAEAVDDRPWMAPVSSMDDPDIAQKAIDWLAWNYGESSITDWGDMWIGPDGKMVAVGWHAESIVLFLEDKNTELLEKYGGQETRDELLDGFATEGAMDALRDMSDRGLVRLKVRPGHSYVAIDAVPPLTRRQKQTIQDIIVQMPERAKFQWELKKDKDAKYKGKNWGFDIIDFYRAAGIVERAFVEAGGSGSGHFEHEGRRGEVGGSLPGGETAFEDKPSPQDAADTMKRA</sequence>
<feature type="region of interest" description="Disordered" evidence="1">
    <location>
        <begin position="74"/>
        <end position="120"/>
    </location>
</feature>
<feature type="non-terminal residue" evidence="2">
    <location>
        <position position="460"/>
    </location>
</feature>
<dbReference type="AlphaFoldDB" id="A0A0F9CX15"/>
<feature type="non-terminal residue" evidence="2">
    <location>
        <position position="1"/>
    </location>
</feature>
<accession>A0A0F9CX15</accession>
<feature type="compositionally biased region" description="Basic and acidic residues" evidence="1">
    <location>
        <begin position="444"/>
        <end position="460"/>
    </location>
</feature>
<organism evidence="2">
    <name type="scientific">marine sediment metagenome</name>
    <dbReference type="NCBI Taxonomy" id="412755"/>
    <lineage>
        <taxon>unclassified sequences</taxon>
        <taxon>metagenomes</taxon>
        <taxon>ecological metagenomes</taxon>
    </lineage>
</organism>
<feature type="compositionally biased region" description="Basic and acidic residues" evidence="1">
    <location>
        <begin position="423"/>
        <end position="432"/>
    </location>
</feature>
<name>A0A0F9CX15_9ZZZZ</name>
<protein>
    <submittedName>
        <fullName evidence="2">Uncharacterized protein</fullName>
    </submittedName>
</protein>
<reference evidence="2" key="1">
    <citation type="journal article" date="2015" name="Nature">
        <title>Complex archaea that bridge the gap between prokaryotes and eukaryotes.</title>
        <authorList>
            <person name="Spang A."/>
            <person name="Saw J.H."/>
            <person name="Jorgensen S.L."/>
            <person name="Zaremba-Niedzwiedzka K."/>
            <person name="Martijn J."/>
            <person name="Lind A.E."/>
            <person name="van Eijk R."/>
            <person name="Schleper C."/>
            <person name="Guy L."/>
            <person name="Ettema T.J."/>
        </authorList>
    </citation>
    <scope>NUCLEOTIDE SEQUENCE</scope>
</reference>
<evidence type="ECO:0000313" key="2">
    <source>
        <dbReference type="EMBL" id="KKL04403.1"/>
    </source>
</evidence>
<comment type="caution">
    <text evidence="2">The sequence shown here is derived from an EMBL/GenBank/DDBJ whole genome shotgun (WGS) entry which is preliminary data.</text>
</comment>